<gene>
    <name evidence="2" type="ORF">CKAH01_11372</name>
</gene>
<protein>
    <submittedName>
        <fullName evidence="2">Uncharacterized protein</fullName>
    </submittedName>
</protein>
<comment type="caution">
    <text evidence="2">The sequence shown here is derived from an EMBL/GenBank/DDBJ whole genome shotgun (WGS) entry which is preliminary data.</text>
</comment>
<evidence type="ECO:0000313" key="3">
    <source>
        <dbReference type="Proteomes" id="UP001281614"/>
    </source>
</evidence>
<dbReference type="EMBL" id="VYYT01000004">
    <property type="protein sequence ID" value="KAK2779291.1"/>
    <property type="molecule type" value="Genomic_DNA"/>
</dbReference>
<name>A0AAD9YWA1_COLKA</name>
<dbReference type="AlphaFoldDB" id="A0AAD9YWA1"/>
<dbReference type="Proteomes" id="UP001281614">
    <property type="component" value="Unassembled WGS sequence"/>
</dbReference>
<feature type="compositionally biased region" description="Polar residues" evidence="1">
    <location>
        <begin position="1"/>
        <end position="24"/>
    </location>
</feature>
<proteinExistence type="predicted"/>
<organism evidence="2 3">
    <name type="scientific">Colletotrichum kahawae</name>
    <name type="common">Coffee berry disease fungus</name>
    <dbReference type="NCBI Taxonomy" id="34407"/>
    <lineage>
        <taxon>Eukaryota</taxon>
        <taxon>Fungi</taxon>
        <taxon>Dikarya</taxon>
        <taxon>Ascomycota</taxon>
        <taxon>Pezizomycotina</taxon>
        <taxon>Sordariomycetes</taxon>
        <taxon>Hypocreomycetidae</taxon>
        <taxon>Glomerellales</taxon>
        <taxon>Glomerellaceae</taxon>
        <taxon>Colletotrichum</taxon>
        <taxon>Colletotrichum gloeosporioides species complex</taxon>
    </lineage>
</organism>
<evidence type="ECO:0000256" key="1">
    <source>
        <dbReference type="SAM" id="MobiDB-lite"/>
    </source>
</evidence>
<sequence length="73" mass="7615">MPPSSVTKPNSHTLRSRMPSSSQAIPGMTHPIPAASPETSHAAITPGPHHQPHHRSATAAPRTPPHIGPGIRS</sequence>
<keyword evidence="3" id="KW-1185">Reference proteome</keyword>
<reference evidence="2" key="1">
    <citation type="submission" date="2023-02" db="EMBL/GenBank/DDBJ databases">
        <title>Colletotrichum kahawae CIFC_Que2 genome sequencing and assembly.</title>
        <authorList>
            <person name="Baroncelli R."/>
        </authorList>
    </citation>
    <scope>NUCLEOTIDE SEQUENCE</scope>
    <source>
        <strain evidence="2">CIFC_Que2</strain>
    </source>
</reference>
<accession>A0AAD9YWA1</accession>
<evidence type="ECO:0000313" key="2">
    <source>
        <dbReference type="EMBL" id="KAK2779291.1"/>
    </source>
</evidence>
<feature type="region of interest" description="Disordered" evidence="1">
    <location>
        <begin position="1"/>
        <end position="73"/>
    </location>
</feature>